<keyword evidence="2" id="KW-0444">Lipid biosynthesis</keyword>
<dbReference type="InterPro" id="IPR000089">
    <property type="entry name" value="Biotin_lipoyl"/>
</dbReference>
<accession>A0ABT7F5G4</accession>
<comment type="caution">
    <text evidence="4">The sequence shown here is derived from an EMBL/GenBank/DDBJ whole genome shotgun (WGS) entry which is preliminary data.</text>
</comment>
<protein>
    <recommendedName>
        <fullName evidence="2">Biotin carboxyl carrier protein of acetyl-CoA carboxylase</fullName>
    </recommendedName>
</protein>
<keyword evidence="2" id="KW-0443">Lipid metabolism</keyword>
<dbReference type="SUPFAM" id="SSF51230">
    <property type="entry name" value="Single hybrid motif"/>
    <property type="match status" value="1"/>
</dbReference>
<evidence type="ECO:0000313" key="4">
    <source>
        <dbReference type="EMBL" id="MDK3019861.1"/>
    </source>
</evidence>
<gene>
    <name evidence="4" type="ORF">QO033_19445</name>
</gene>
<sequence length="79" mass="8246">MQTIEAPLPGILYHKPSPDAEPFKTPGDAVAVGDTLALIEVMKSFMPVEAELAGTFKGYSAADGESIEPGAPVCEIEQA</sequence>
<dbReference type="InterPro" id="IPR011053">
    <property type="entry name" value="Single_hybrid_motif"/>
</dbReference>
<dbReference type="PRINTS" id="PR01071">
    <property type="entry name" value="ACOABIOTINCC"/>
</dbReference>
<comment type="pathway">
    <text evidence="2">Lipid metabolism; fatty acid biosynthesis.</text>
</comment>
<evidence type="ECO:0000313" key="5">
    <source>
        <dbReference type="Proteomes" id="UP001243757"/>
    </source>
</evidence>
<proteinExistence type="predicted"/>
<dbReference type="Proteomes" id="UP001243757">
    <property type="component" value="Unassembled WGS sequence"/>
</dbReference>
<name>A0ABT7F5G4_9RHOB</name>
<dbReference type="EMBL" id="JASNJD010000019">
    <property type="protein sequence ID" value="MDK3019861.1"/>
    <property type="molecule type" value="Genomic_DNA"/>
</dbReference>
<evidence type="ECO:0000259" key="3">
    <source>
        <dbReference type="PROSITE" id="PS50968"/>
    </source>
</evidence>
<keyword evidence="2" id="KW-0276">Fatty acid metabolism</keyword>
<dbReference type="InterPro" id="IPR001249">
    <property type="entry name" value="AcCoA_biotinCC"/>
</dbReference>
<reference evidence="4 5" key="1">
    <citation type="submission" date="2023-05" db="EMBL/GenBank/DDBJ databases">
        <title>Pseudodonghicola sp. nov.</title>
        <authorList>
            <person name="Huang J."/>
        </authorList>
    </citation>
    <scope>NUCLEOTIDE SEQUENCE [LARGE SCALE GENOMIC DNA]</scope>
    <source>
        <strain evidence="4 5">IC7</strain>
    </source>
</reference>
<comment type="function">
    <text evidence="1 2">This protein is a component of the acetyl coenzyme A carboxylase complex; first, biotin carboxylase catalyzes the carboxylation of the carrier protein and then the transcarboxylase transfers the carboxyl group to form malonyl-CoA.</text>
</comment>
<keyword evidence="2" id="KW-0275">Fatty acid biosynthesis</keyword>
<evidence type="ECO:0000256" key="1">
    <source>
        <dbReference type="ARBA" id="ARBA00003761"/>
    </source>
</evidence>
<dbReference type="NCBIfam" id="NF005457">
    <property type="entry name" value="PRK07051.1"/>
    <property type="match status" value="1"/>
</dbReference>
<keyword evidence="5" id="KW-1185">Reference proteome</keyword>
<dbReference type="CDD" id="cd06850">
    <property type="entry name" value="biotinyl_domain"/>
    <property type="match status" value="1"/>
</dbReference>
<dbReference type="PROSITE" id="PS50968">
    <property type="entry name" value="BIOTINYL_LIPOYL"/>
    <property type="match status" value="1"/>
</dbReference>
<keyword evidence="2" id="KW-0092">Biotin</keyword>
<evidence type="ECO:0000256" key="2">
    <source>
        <dbReference type="RuleBase" id="RU364072"/>
    </source>
</evidence>
<feature type="domain" description="Lipoyl-binding" evidence="3">
    <location>
        <begin position="1"/>
        <end position="77"/>
    </location>
</feature>
<dbReference type="Pfam" id="PF00364">
    <property type="entry name" value="Biotin_lipoyl"/>
    <property type="match status" value="1"/>
</dbReference>
<dbReference type="Gene3D" id="2.40.50.100">
    <property type="match status" value="1"/>
</dbReference>
<organism evidence="4 5">
    <name type="scientific">Pseudodonghicola flavimaris</name>
    <dbReference type="NCBI Taxonomy" id="3050036"/>
    <lineage>
        <taxon>Bacteria</taxon>
        <taxon>Pseudomonadati</taxon>
        <taxon>Pseudomonadota</taxon>
        <taxon>Alphaproteobacteria</taxon>
        <taxon>Rhodobacterales</taxon>
        <taxon>Paracoccaceae</taxon>
        <taxon>Pseudodonghicola</taxon>
    </lineage>
</organism>